<dbReference type="OrthoDB" id="9790194at2"/>
<organism evidence="6 7">
    <name type="scientific">Advenella mimigardefordensis (strain DSM 17166 / LMG 22922 / DPN7)</name>
    <dbReference type="NCBI Taxonomy" id="1247726"/>
    <lineage>
        <taxon>Bacteria</taxon>
        <taxon>Pseudomonadati</taxon>
        <taxon>Pseudomonadota</taxon>
        <taxon>Betaproteobacteria</taxon>
        <taxon>Burkholderiales</taxon>
        <taxon>Alcaligenaceae</taxon>
    </lineage>
</organism>
<feature type="binding site" evidence="3">
    <location>
        <position position="166"/>
    </location>
    <ligand>
        <name>Cu cation</name>
        <dbReference type="ChEBI" id="CHEBI:23378"/>
    </ligand>
</feature>
<dbReference type="CDD" id="cd02968">
    <property type="entry name" value="SCO"/>
    <property type="match status" value="1"/>
</dbReference>
<accession>W0PHP4</accession>
<dbReference type="InterPro" id="IPR013766">
    <property type="entry name" value="Thioredoxin_domain"/>
</dbReference>
<dbReference type="KEGG" id="amim:MIM_c28950"/>
<dbReference type="RefSeq" id="WP_025373618.1">
    <property type="nucleotide sequence ID" value="NZ_CP003915.1"/>
</dbReference>
<keyword evidence="7" id="KW-1185">Reference proteome</keyword>
<feature type="disulfide bond" description="Redox-active" evidence="4">
    <location>
        <begin position="79"/>
        <end position="83"/>
    </location>
</feature>
<evidence type="ECO:0000256" key="1">
    <source>
        <dbReference type="ARBA" id="ARBA00010996"/>
    </source>
</evidence>
<keyword evidence="3" id="KW-0479">Metal-binding</keyword>
<dbReference type="PANTHER" id="PTHR12151:SF25">
    <property type="entry name" value="LINALOOL DEHYDRATASE_ISOMERASE DOMAIN-CONTAINING PROTEIN"/>
    <property type="match status" value="1"/>
</dbReference>
<dbReference type="Proteomes" id="UP000019095">
    <property type="component" value="Chromosome"/>
</dbReference>
<dbReference type="EMBL" id="CP003915">
    <property type="protein sequence ID" value="AHG64960.1"/>
    <property type="molecule type" value="Genomic_DNA"/>
</dbReference>
<evidence type="ECO:0000256" key="2">
    <source>
        <dbReference type="ARBA" id="ARBA00023008"/>
    </source>
</evidence>
<sequence>MLPFKRFSRPVSVLIALLIGCLMLYGCSRSDELTDIHGRDLSGAKFGRDFSLNGTDGTRHTLSDFRGKVVLIFFGFTQCPDICPTALLRAANVKAMLGKDGDRLQVLFITVDPERDTAALLGDYVSAFDPGFLGLYGTPQETEKTANEFKVYYKKVPTGSSYTMDHSALTYLYDTAGRLRIALSHTQSDEAYVQDIRKILALDE</sequence>
<proteinExistence type="inferred from homology"/>
<dbReference type="PANTHER" id="PTHR12151">
    <property type="entry name" value="ELECTRON TRANSPORT PROTIN SCO1/SENC FAMILY MEMBER"/>
    <property type="match status" value="1"/>
</dbReference>
<dbReference type="STRING" id="1247726.MIM_c28950"/>
<protein>
    <submittedName>
        <fullName evidence="6">Putative SCO1/Senc-like protein</fullName>
    </submittedName>
</protein>
<dbReference type="Gene3D" id="3.40.30.10">
    <property type="entry name" value="Glutaredoxin"/>
    <property type="match status" value="1"/>
</dbReference>
<dbReference type="GO" id="GO:0046872">
    <property type="term" value="F:metal ion binding"/>
    <property type="evidence" value="ECO:0007669"/>
    <property type="project" value="UniProtKB-KW"/>
</dbReference>
<dbReference type="FunFam" id="3.40.30.10:FF:000013">
    <property type="entry name" value="Blast:Protein SCO1 homolog, mitochondrial"/>
    <property type="match status" value="1"/>
</dbReference>
<evidence type="ECO:0000313" key="7">
    <source>
        <dbReference type="Proteomes" id="UP000019095"/>
    </source>
</evidence>
<evidence type="ECO:0000256" key="4">
    <source>
        <dbReference type="PIRSR" id="PIRSR603782-2"/>
    </source>
</evidence>
<evidence type="ECO:0000259" key="5">
    <source>
        <dbReference type="PROSITE" id="PS51352"/>
    </source>
</evidence>
<comment type="similarity">
    <text evidence="1">Belongs to the SCO1/2 family.</text>
</comment>
<dbReference type="AlphaFoldDB" id="W0PHP4"/>
<dbReference type="InterPro" id="IPR003782">
    <property type="entry name" value="SCO1/SenC"/>
</dbReference>
<feature type="binding site" evidence="3">
    <location>
        <position position="79"/>
    </location>
    <ligand>
        <name>Cu cation</name>
        <dbReference type="ChEBI" id="CHEBI:23378"/>
    </ligand>
</feature>
<name>W0PHP4_ADVMD</name>
<dbReference type="InterPro" id="IPR036249">
    <property type="entry name" value="Thioredoxin-like_sf"/>
</dbReference>
<dbReference type="SUPFAM" id="SSF52833">
    <property type="entry name" value="Thioredoxin-like"/>
    <property type="match status" value="1"/>
</dbReference>
<evidence type="ECO:0000256" key="3">
    <source>
        <dbReference type="PIRSR" id="PIRSR603782-1"/>
    </source>
</evidence>
<feature type="binding site" evidence="3">
    <location>
        <position position="83"/>
    </location>
    <ligand>
        <name>Cu cation</name>
        <dbReference type="ChEBI" id="CHEBI:23378"/>
    </ligand>
</feature>
<dbReference type="HOGENOM" id="CLU_050131_3_0_4"/>
<dbReference type="PROSITE" id="PS51257">
    <property type="entry name" value="PROKAR_LIPOPROTEIN"/>
    <property type="match status" value="1"/>
</dbReference>
<dbReference type="PATRIC" id="fig|1247726.3.peg.3184"/>
<dbReference type="Pfam" id="PF02630">
    <property type="entry name" value="SCO1-SenC"/>
    <property type="match status" value="1"/>
</dbReference>
<reference evidence="6 7" key="1">
    <citation type="journal article" date="2014" name="Microbiology">
        <title>Unravelling the complete genome sequence of Advenella mimigardefordensis strain DPN7T and novel insights in the catabolism of the xenobiotic polythioester precursor 3,3'-dithiodipropionate.</title>
        <authorList>
            <person name="Wubbeler J.H."/>
            <person name="Hiessl S."/>
            <person name="Schuldes J."/>
            <person name="Thurmer A."/>
            <person name="Daniel R."/>
            <person name="Steinbuchel A."/>
        </authorList>
    </citation>
    <scope>NUCLEOTIDE SEQUENCE [LARGE SCALE GENOMIC DNA]</scope>
    <source>
        <strain evidence="7">DSM 17166 / LMG 22922 / DPN7</strain>
    </source>
</reference>
<feature type="domain" description="Thioredoxin" evidence="5">
    <location>
        <begin position="41"/>
        <end position="201"/>
    </location>
</feature>
<keyword evidence="2 3" id="KW-0186">Copper</keyword>
<dbReference type="eggNOG" id="COG1999">
    <property type="taxonomic scope" value="Bacteria"/>
</dbReference>
<gene>
    <name evidence="6" type="ORF">MIM_c28950</name>
</gene>
<dbReference type="PROSITE" id="PS51352">
    <property type="entry name" value="THIOREDOXIN_2"/>
    <property type="match status" value="1"/>
</dbReference>
<keyword evidence="4" id="KW-1015">Disulfide bond</keyword>
<evidence type="ECO:0000313" key="6">
    <source>
        <dbReference type="EMBL" id="AHG64960.1"/>
    </source>
</evidence>